<evidence type="ECO:0000256" key="6">
    <source>
        <dbReference type="ARBA" id="ARBA00022741"/>
    </source>
</evidence>
<keyword evidence="4" id="KW-0548">Nucleotidyltransferase</keyword>
<feature type="domain" description="tRNA nucleotidyltransferase/poly(A) polymerase RNA and SrmB- binding" evidence="10">
    <location>
        <begin position="194"/>
        <end position="241"/>
    </location>
</feature>
<comment type="similarity">
    <text evidence="8">Belongs to the tRNA nucleotidyltransferase/poly(A) polymerase family.</text>
</comment>
<protein>
    <submittedName>
        <fullName evidence="11">Poly(A) polymerase</fullName>
    </submittedName>
</protein>
<reference evidence="11 12" key="1">
    <citation type="submission" date="2016-10" db="EMBL/GenBank/DDBJ databases">
        <authorList>
            <person name="de Groot N.N."/>
        </authorList>
    </citation>
    <scope>NUCLEOTIDE SEQUENCE [LARGE SCALE GENOMIC DNA]</scope>
    <source>
        <strain evidence="11 12">DSM 25584</strain>
    </source>
</reference>
<dbReference type="InterPro" id="IPR002646">
    <property type="entry name" value="PolA_pol_head_dom"/>
</dbReference>
<dbReference type="GO" id="GO:0000049">
    <property type="term" value="F:tRNA binding"/>
    <property type="evidence" value="ECO:0007669"/>
    <property type="project" value="TreeGrafter"/>
</dbReference>
<accession>A0A1G7LBP3</accession>
<organism evidence="11 12">
    <name type="scientific">Limimonas halophila</name>
    <dbReference type="NCBI Taxonomy" id="1082479"/>
    <lineage>
        <taxon>Bacteria</taxon>
        <taxon>Pseudomonadati</taxon>
        <taxon>Pseudomonadota</taxon>
        <taxon>Alphaproteobacteria</taxon>
        <taxon>Rhodospirillales</taxon>
        <taxon>Rhodovibrionaceae</taxon>
        <taxon>Limimonas</taxon>
    </lineage>
</organism>
<evidence type="ECO:0000259" key="10">
    <source>
        <dbReference type="Pfam" id="PF12627"/>
    </source>
</evidence>
<evidence type="ECO:0000256" key="4">
    <source>
        <dbReference type="ARBA" id="ARBA00022695"/>
    </source>
</evidence>
<evidence type="ECO:0000313" key="12">
    <source>
        <dbReference type="Proteomes" id="UP000199415"/>
    </source>
</evidence>
<dbReference type="SUPFAM" id="SSF81891">
    <property type="entry name" value="Poly A polymerase C-terminal region-like"/>
    <property type="match status" value="1"/>
</dbReference>
<keyword evidence="7" id="KW-0460">Magnesium</keyword>
<dbReference type="STRING" id="1082479.SAMN05216241_101194"/>
<dbReference type="GO" id="GO:0000166">
    <property type="term" value="F:nucleotide binding"/>
    <property type="evidence" value="ECO:0007669"/>
    <property type="project" value="UniProtKB-KW"/>
</dbReference>
<dbReference type="InterPro" id="IPR032828">
    <property type="entry name" value="PolyA_RNA-bd"/>
</dbReference>
<comment type="cofactor">
    <cofactor evidence="1">
        <name>Mg(2+)</name>
        <dbReference type="ChEBI" id="CHEBI:18420"/>
    </cofactor>
</comment>
<evidence type="ECO:0000256" key="5">
    <source>
        <dbReference type="ARBA" id="ARBA00022723"/>
    </source>
</evidence>
<dbReference type="AlphaFoldDB" id="A0A1G7LBP3"/>
<dbReference type="InterPro" id="IPR043519">
    <property type="entry name" value="NT_sf"/>
</dbReference>
<keyword evidence="5" id="KW-0479">Metal-binding</keyword>
<dbReference type="GO" id="GO:0008033">
    <property type="term" value="P:tRNA processing"/>
    <property type="evidence" value="ECO:0007669"/>
    <property type="project" value="UniProtKB-KW"/>
</dbReference>
<dbReference type="GO" id="GO:0016779">
    <property type="term" value="F:nucleotidyltransferase activity"/>
    <property type="evidence" value="ECO:0007669"/>
    <property type="project" value="UniProtKB-KW"/>
</dbReference>
<dbReference type="Pfam" id="PF12627">
    <property type="entry name" value="PolyA_pol_RNAbd"/>
    <property type="match status" value="1"/>
</dbReference>
<dbReference type="InterPro" id="IPR050264">
    <property type="entry name" value="Bact_CCA-adding_enz_type3_sf"/>
</dbReference>
<keyword evidence="6" id="KW-0547">Nucleotide-binding</keyword>
<dbReference type="Pfam" id="PF01743">
    <property type="entry name" value="PolyA_pol"/>
    <property type="match status" value="1"/>
</dbReference>
<evidence type="ECO:0000256" key="1">
    <source>
        <dbReference type="ARBA" id="ARBA00001946"/>
    </source>
</evidence>
<evidence type="ECO:0000256" key="3">
    <source>
        <dbReference type="ARBA" id="ARBA00022694"/>
    </source>
</evidence>
<proteinExistence type="inferred from homology"/>
<evidence type="ECO:0000313" key="11">
    <source>
        <dbReference type="EMBL" id="SDF46982.1"/>
    </source>
</evidence>
<keyword evidence="12" id="KW-1185">Reference proteome</keyword>
<dbReference type="Proteomes" id="UP000199415">
    <property type="component" value="Unassembled WGS sequence"/>
</dbReference>
<dbReference type="CDD" id="cd05398">
    <property type="entry name" value="NT_ClassII-CCAase"/>
    <property type="match status" value="1"/>
</dbReference>
<feature type="domain" description="Poly A polymerase head" evidence="9">
    <location>
        <begin position="32"/>
        <end position="152"/>
    </location>
</feature>
<dbReference type="PANTHER" id="PTHR46173:SF1">
    <property type="entry name" value="CCA TRNA NUCLEOTIDYLTRANSFERASE 1, MITOCHONDRIAL"/>
    <property type="match status" value="1"/>
</dbReference>
<dbReference type="PANTHER" id="PTHR46173">
    <property type="entry name" value="CCA TRNA NUCLEOTIDYLTRANSFERASE 1, MITOCHONDRIAL"/>
    <property type="match status" value="1"/>
</dbReference>
<evidence type="ECO:0000256" key="2">
    <source>
        <dbReference type="ARBA" id="ARBA00022679"/>
    </source>
</evidence>
<keyword evidence="8" id="KW-0694">RNA-binding</keyword>
<dbReference type="Gene3D" id="1.10.3090.10">
    <property type="entry name" value="cca-adding enzyme, domain 2"/>
    <property type="match status" value="1"/>
</dbReference>
<dbReference type="SUPFAM" id="SSF81301">
    <property type="entry name" value="Nucleotidyltransferase"/>
    <property type="match status" value="1"/>
</dbReference>
<sequence length="420" mass="45477">MSVSAIPLQPWMTAAATRAVLDALEADGRAVRFVGGCVRDAVLGRPVNDVDIATPDAPETVMELLRRAGIKVVPTGIDHGTVTAVVDGAHFEITTLRRDVETHGRRATVAFTDDWTADAARRDFTINAMSCAPDGTLFDPFGGYDDLMAGRVVFVGNPDRRIREDYLRLLRFFRFHARYGRGAPDALGLHAATVYARRLADLSGERIRDELLKLLLTPRAAATVTVMTAHCILDAVLPEATRADRLRALIAREGASGVSGGRLRRLAALLATDAAGAETAAERLRLSRRERKRLTELVEPPVPAAADMPGRELRAALYRRGADEVRDLVLLDAADRDVASTGPAQAALRDALAAIDAWEPRKLPVTGADAKAAGVPPGPRVGEVMRWVEAWWLDHDMTPDRDACLAKLQEVAATDRAAEQ</sequence>
<keyword evidence="3" id="KW-0819">tRNA processing</keyword>
<dbReference type="EMBL" id="FNCE01000001">
    <property type="protein sequence ID" value="SDF46982.1"/>
    <property type="molecule type" value="Genomic_DNA"/>
</dbReference>
<name>A0A1G7LBP3_9PROT</name>
<evidence type="ECO:0000256" key="8">
    <source>
        <dbReference type="RuleBase" id="RU003953"/>
    </source>
</evidence>
<dbReference type="GO" id="GO:0046872">
    <property type="term" value="F:metal ion binding"/>
    <property type="evidence" value="ECO:0007669"/>
    <property type="project" value="UniProtKB-KW"/>
</dbReference>
<gene>
    <name evidence="11" type="ORF">SAMN05216241_101194</name>
</gene>
<dbReference type="Gene3D" id="3.30.460.10">
    <property type="entry name" value="Beta Polymerase, domain 2"/>
    <property type="match status" value="1"/>
</dbReference>
<evidence type="ECO:0000259" key="9">
    <source>
        <dbReference type="Pfam" id="PF01743"/>
    </source>
</evidence>
<keyword evidence="2 8" id="KW-0808">Transferase</keyword>
<evidence type="ECO:0000256" key="7">
    <source>
        <dbReference type="ARBA" id="ARBA00022842"/>
    </source>
</evidence>